<keyword evidence="2" id="KW-0285">Flavoprotein</keyword>
<keyword evidence="4" id="KW-0274">FAD</keyword>
<dbReference type="Pfam" id="PF13183">
    <property type="entry name" value="Fer4_8"/>
    <property type="match status" value="1"/>
</dbReference>
<feature type="domain" description="4Fe-4S ferredoxin-type" evidence="9">
    <location>
        <begin position="589"/>
        <end position="620"/>
    </location>
</feature>
<dbReference type="PANTHER" id="PTHR11748">
    <property type="entry name" value="D-LACTATE DEHYDROGENASE"/>
    <property type="match status" value="1"/>
</dbReference>
<keyword evidence="12" id="KW-1185">Reference proteome</keyword>
<feature type="region of interest" description="Disordered" evidence="8">
    <location>
        <begin position="707"/>
        <end position="741"/>
    </location>
</feature>
<evidence type="ECO:0000256" key="2">
    <source>
        <dbReference type="ARBA" id="ARBA00022630"/>
    </source>
</evidence>
<accession>A0A2A9EMT6</accession>
<evidence type="ECO:0000256" key="8">
    <source>
        <dbReference type="SAM" id="MobiDB-lite"/>
    </source>
</evidence>
<feature type="domain" description="FAD-binding PCMH-type" evidence="10">
    <location>
        <begin position="35"/>
        <end position="251"/>
    </location>
</feature>
<dbReference type="PROSITE" id="PS51379">
    <property type="entry name" value="4FE4S_FER_2"/>
    <property type="match status" value="1"/>
</dbReference>
<dbReference type="InterPro" id="IPR017896">
    <property type="entry name" value="4Fe4S_Fe-S-bd"/>
</dbReference>
<dbReference type="Pfam" id="PF02913">
    <property type="entry name" value="FAD-oxidase_C"/>
    <property type="match status" value="1"/>
</dbReference>
<name>A0A2A9EMT6_9MICO</name>
<evidence type="ECO:0000259" key="10">
    <source>
        <dbReference type="PROSITE" id="PS51387"/>
    </source>
</evidence>
<dbReference type="Pfam" id="PF01565">
    <property type="entry name" value="FAD_binding_4"/>
    <property type="match status" value="1"/>
</dbReference>
<protein>
    <submittedName>
        <fullName evidence="11">FAD/FMN-containing dehydrogenase</fullName>
    </submittedName>
</protein>
<evidence type="ECO:0000259" key="9">
    <source>
        <dbReference type="PROSITE" id="PS51379"/>
    </source>
</evidence>
<dbReference type="InterPro" id="IPR004017">
    <property type="entry name" value="Cys_rich_dom"/>
</dbReference>
<dbReference type="Proteomes" id="UP000222106">
    <property type="component" value="Unassembled WGS sequence"/>
</dbReference>
<dbReference type="Gene3D" id="1.10.45.10">
    <property type="entry name" value="Vanillyl-alcohol Oxidase, Chain A, domain 4"/>
    <property type="match status" value="1"/>
</dbReference>
<dbReference type="InterPro" id="IPR016169">
    <property type="entry name" value="FAD-bd_PCMH_sub2"/>
</dbReference>
<feature type="compositionally biased region" description="Low complexity" evidence="8">
    <location>
        <begin position="714"/>
        <end position="732"/>
    </location>
</feature>
<dbReference type="InterPro" id="IPR006094">
    <property type="entry name" value="Oxid_FAD_bind_N"/>
</dbReference>
<evidence type="ECO:0000313" key="11">
    <source>
        <dbReference type="EMBL" id="PFG40284.1"/>
    </source>
</evidence>
<dbReference type="InterPro" id="IPR016164">
    <property type="entry name" value="FAD-linked_Oxase-like_C"/>
</dbReference>
<dbReference type="Gene3D" id="3.30.70.2740">
    <property type="match status" value="1"/>
</dbReference>
<evidence type="ECO:0000313" key="12">
    <source>
        <dbReference type="Proteomes" id="UP000222106"/>
    </source>
</evidence>
<keyword evidence="3" id="KW-0479">Metal-binding</keyword>
<dbReference type="PROSITE" id="PS51387">
    <property type="entry name" value="FAD_PCMH"/>
    <property type="match status" value="1"/>
</dbReference>
<dbReference type="InterPro" id="IPR017900">
    <property type="entry name" value="4Fe4S_Fe_S_CS"/>
</dbReference>
<proteinExistence type="predicted"/>
<dbReference type="Pfam" id="PF02754">
    <property type="entry name" value="CCG"/>
    <property type="match status" value="1"/>
</dbReference>
<dbReference type="GO" id="GO:0051536">
    <property type="term" value="F:iron-sulfur cluster binding"/>
    <property type="evidence" value="ECO:0007669"/>
    <property type="project" value="UniProtKB-KW"/>
</dbReference>
<reference evidence="11 12" key="1">
    <citation type="submission" date="2017-10" db="EMBL/GenBank/DDBJ databases">
        <title>Sequencing the genomes of 1000 actinobacteria strains.</title>
        <authorList>
            <person name="Klenk H.-P."/>
        </authorList>
    </citation>
    <scope>NUCLEOTIDE SEQUENCE [LARGE SCALE GENOMIC DNA]</scope>
    <source>
        <strain evidence="11 12">DSM 21838</strain>
    </source>
</reference>
<dbReference type="GO" id="GO:0004458">
    <property type="term" value="F:D-lactate dehydrogenase (cytochrome) activity"/>
    <property type="evidence" value="ECO:0007669"/>
    <property type="project" value="TreeGrafter"/>
</dbReference>
<dbReference type="EMBL" id="PDJI01000004">
    <property type="protein sequence ID" value="PFG40284.1"/>
    <property type="molecule type" value="Genomic_DNA"/>
</dbReference>
<dbReference type="InterPro" id="IPR016166">
    <property type="entry name" value="FAD-bd_PCMH"/>
</dbReference>
<organism evidence="11 12">
    <name type="scientific">Georgenia soli</name>
    <dbReference type="NCBI Taxonomy" id="638953"/>
    <lineage>
        <taxon>Bacteria</taxon>
        <taxon>Bacillati</taxon>
        <taxon>Actinomycetota</taxon>
        <taxon>Actinomycetes</taxon>
        <taxon>Micrococcales</taxon>
        <taxon>Bogoriellaceae</taxon>
        <taxon>Georgenia</taxon>
    </lineage>
</organism>
<dbReference type="Gene3D" id="3.30.465.10">
    <property type="match status" value="1"/>
</dbReference>
<dbReference type="InterPro" id="IPR004113">
    <property type="entry name" value="FAD-bd_oxidored_4_C"/>
</dbReference>
<keyword evidence="7" id="KW-0411">Iron-sulfur</keyword>
<dbReference type="GO" id="GO:0046872">
    <property type="term" value="F:metal ion binding"/>
    <property type="evidence" value="ECO:0007669"/>
    <property type="project" value="UniProtKB-KW"/>
</dbReference>
<evidence type="ECO:0000256" key="1">
    <source>
        <dbReference type="ARBA" id="ARBA00001974"/>
    </source>
</evidence>
<evidence type="ECO:0000256" key="3">
    <source>
        <dbReference type="ARBA" id="ARBA00022723"/>
    </source>
</evidence>
<dbReference type="SUPFAM" id="SSF46548">
    <property type="entry name" value="alpha-helical ferredoxin"/>
    <property type="match status" value="1"/>
</dbReference>
<evidence type="ECO:0000256" key="5">
    <source>
        <dbReference type="ARBA" id="ARBA00023002"/>
    </source>
</evidence>
<comment type="caution">
    <text evidence="11">The sequence shown here is derived from an EMBL/GenBank/DDBJ whole genome shotgun (WGS) entry which is preliminary data.</text>
</comment>
<evidence type="ECO:0000256" key="7">
    <source>
        <dbReference type="ARBA" id="ARBA00023014"/>
    </source>
</evidence>
<dbReference type="GO" id="GO:0071949">
    <property type="term" value="F:FAD binding"/>
    <property type="evidence" value="ECO:0007669"/>
    <property type="project" value="InterPro"/>
</dbReference>
<dbReference type="GO" id="GO:0008720">
    <property type="term" value="F:D-lactate dehydrogenase (NAD+) activity"/>
    <property type="evidence" value="ECO:0007669"/>
    <property type="project" value="TreeGrafter"/>
</dbReference>
<dbReference type="PROSITE" id="PS00198">
    <property type="entry name" value="4FE4S_FER_1"/>
    <property type="match status" value="1"/>
</dbReference>
<dbReference type="SUPFAM" id="SSF55103">
    <property type="entry name" value="FAD-linked oxidases, C-terminal domain"/>
    <property type="match status" value="1"/>
</dbReference>
<comment type="cofactor">
    <cofactor evidence="1">
        <name>FAD</name>
        <dbReference type="ChEBI" id="CHEBI:57692"/>
    </cofactor>
</comment>
<dbReference type="InterPro" id="IPR016171">
    <property type="entry name" value="Vanillyl_alc_oxidase_C-sub2"/>
</dbReference>
<dbReference type="PANTHER" id="PTHR11748:SF119">
    <property type="entry name" value="D-2-HYDROXYGLUTARATE DEHYDROGENASE"/>
    <property type="match status" value="1"/>
</dbReference>
<dbReference type="InterPro" id="IPR036318">
    <property type="entry name" value="FAD-bd_PCMH-like_sf"/>
</dbReference>
<dbReference type="GO" id="GO:1903457">
    <property type="term" value="P:lactate catabolic process"/>
    <property type="evidence" value="ECO:0007669"/>
    <property type="project" value="TreeGrafter"/>
</dbReference>
<evidence type="ECO:0000256" key="4">
    <source>
        <dbReference type="ARBA" id="ARBA00022827"/>
    </source>
</evidence>
<dbReference type="AlphaFoldDB" id="A0A2A9EMT6"/>
<evidence type="ECO:0000256" key="6">
    <source>
        <dbReference type="ARBA" id="ARBA00023004"/>
    </source>
</evidence>
<gene>
    <name evidence="11" type="ORF">ATJ97_2809</name>
</gene>
<dbReference type="SUPFAM" id="SSF56176">
    <property type="entry name" value="FAD-binding/transporter-associated domain-like"/>
    <property type="match status" value="1"/>
</dbReference>
<sequence>MTAQDITAALRTAVAGEVDDSDRRRAEYSTDASNYRVVPQVVVAPRDADDVLAALDVARRLEVPVTARGGGTSVAGNAVGPGMVLDFSRHLNKVLSLDPEARTAVVQPGVVMSDLQAVARPHGLRFGPDPSTQNRATLGGMIGNNACGPHAVAYGRTADNVRSLEVVDASGRRFTAGAGSGALDVVPGLEKLVGANLATIRTALGRFKRQVSGYSLEHLLPENGTDLAKFLVGSEGTLVTVLEATVDLVAMPTAPVVVALGYPDMPTAADAVPALLGFDPLAVEGIDARLVDVVRRHRGPAAVPELPPGGGWLLVEVGAREGEGPEDVLARARALAAAGGTDAAAVVPAGAQADALWRIRADGAGLGGRTPAGDPAWPGWEDAAVPPERLGDYLRDYTALMADRGVDGLLYGHFGDGCVHVRLDLPLETPAGIGPSREFLEASADLVARYGGSLSGEHGDGRARSELLDRMYTPEVLDLFGQVKTLFDPAGHLNPGVLVDPAPLDADLRRPYAKPTPARKGFAFLEDGGDFATAVHRCTGVGKCRADNSAAGGFMCPSYQATKDEKDVTRGRARVLQELTNGSLIPTWDSPAVRDSLDLCLSCKACSADCPTGVDMARYKSEVLHRAYEGKVRPVNHYLLGQLPRWTGLVTKVPGLARLSNTVLKARPLARLVLRAGGMDPRREMVTFAEERFSTWWRKRDDGATASSRARLDTATATGAPPAVGASSSARASKGRAPERAAADGVARRRVVLWADSFSETLDNDGARAAVTLLEQAGYEVIVPAENACCGLTWISTGQLDGAKKRLTHLLGVLAPYAANGIPVVGVEPSCTAVLRSDLPDLLPDDPRAQMLADDTYTLAELLTAPAPVGPGPDWVPPSLEGVEVVAQPHCHHHSVMGWEADAALLARAGATVTRLAGCCGLAGNFGMEAGHYDTSVAVAENALLPALREAGPDTVYLADGFSCRTQADQLAGRHGVHLAQLLTGQR</sequence>
<keyword evidence="6" id="KW-0408">Iron</keyword>
<keyword evidence="5" id="KW-0560">Oxidoreductase</keyword>